<evidence type="ECO:0000313" key="2">
    <source>
        <dbReference type="EMBL" id="GGR83283.1"/>
    </source>
</evidence>
<comment type="caution">
    <text evidence="2">The sequence shown here is derived from an EMBL/GenBank/DDBJ whole genome shotgun (WGS) entry which is preliminary data.</text>
</comment>
<dbReference type="Proteomes" id="UP000644548">
    <property type="component" value="Unassembled WGS sequence"/>
</dbReference>
<keyword evidence="3" id="KW-1185">Reference proteome</keyword>
<protein>
    <recommendedName>
        <fullName evidence="4">Secreted protein</fullName>
    </recommendedName>
</protein>
<sequence length="79" mass="8516">MAARRFMAVSLVASVMICCSVSWLMVVLLGVVARERLLRGVRFGGWEVGWGNRCRVAGFVLDIQPYAAGGGVGSRETGR</sequence>
<evidence type="ECO:0008006" key="4">
    <source>
        <dbReference type="Google" id="ProtNLM"/>
    </source>
</evidence>
<proteinExistence type="predicted"/>
<accession>A0ABQ2S2U7</accession>
<evidence type="ECO:0000256" key="1">
    <source>
        <dbReference type="SAM" id="Phobius"/>
    </source>
</evidence>
<reference evidence="3" key="1">
    <citation type="journal article" date="2019" name="Int. J. Syst. Evol. Microbiol.">
        <title>The Global Catalogue of Microorganisms (GCM) 10K type strain sequencing project: providing services to taxonomists for standard genome sequencing and annotation.</title>
        <authorList>
            <consortium name="The Broad Institute Genomics Platform"/>
            <consortium name="The Broad Institute Genome Sequencing Center for Infectious Disease"/>
            <person name="Wu L."/>
            <person name="Ma J."/>
        </authorList>
    </citation>
    <scope>NUCLEOTIDE SEQUENCE [LARGE SCALE GENOMIC DNA]</scope>
    <source>
        <strain evidence="3">JCM 31405</strain>
    </source>
</reference>
<keyword evidence="1" id="KW-0472">Membrane</keyword>
<gene>
    <name evidence="2" type="ORF">GCM10008960_07900</name>
</gene>
<organism evidence="2 3">
    <name type="scientific">Deinococcus sedimenti</name>
    <dbReference type="NCBI Taxonomy" id="1867090"/>
    <lineage>
        <taxon>Bacteria</taxon>
        <taxon>Thermotogati</taxon>
        <taxon>Deinococcota</taxon>
        <taxon>Deinococci</taxon>
        <taxon>Deinococcales</taxon>
        <taxon>Deinococcaceae</taxon>
        <taxon>Deinococcus</taxon>
    </lineage>
</organism>
<evidence type="ECO:0000313" key="3">
    <source>
        <dbReference type="Proteomes" id="UP000644548"/>
    </source>
</evidence>
<name>A0ABQ2S2U7_9DEIO</name>
<feature type="transmembrane region" description="Helical" evidence="1">
    <location>
        <begin position="6"/>
        <end position="32"/>
    </location>
</feature>
<keyword evidence="1" id="KW-1133">Transmembrane helix</keyword>
<keyword evidence="1" id="KW-0812">Transmembrane</keyword>
<dbReference type="EMBL" id="BMQN01000001">
    <property type="protein sequence ID" value="GGR83283.1"/>
    <property type="molecule type" value="Genomic_DNA"/>
</dbReference>